<dbReference type="RefSeq" id="WP_005379246.1">
    <property type="nucleotide sequence ID" value="NC_022349.1"/>
</dbReference>
<dbReference type="InterPro" id="IPR019760">
    <property type="entry name" value="DNA-dir_DNA_pol_A_CS"/>
</dbReference>
<dbReference type="GeneID" id="75169131"/>
<dbReference type="EMBL" id="CP006718">
    <property type="protein sequence ID" value="AGV18108.1"/>
    <property type="molecule type" value="Genomic_DNA"/>
</dbReference>
<dbReference type="FunFam" id="1.10.150.20:FF:000002">
    <property type="entry name" value="DNA polymerase I"/>
    <property type="match status" value="1"/>
</dbReference>
<evidence type="ECO:0000259" key="20">
    <source>
        <dbReference type="SMART" id="SM00482"/>
    </source>
</evidence>
<evidence type="ECO:0000256" key="8">
    <source>
        <dbReference type="ARBA" id="ARBA00022722"/>
    </source>
</evidence>
<dbReference type="FunFam" id="1.10.150.20:FF:000003">
    <property type="entry name" value="DNA polymerase I"/>
    <property type="match status" value="1"/>
</dbReference>
<name>A0A2I3CD74_VIBAX</name>
<dbReference type="InterPro" id="IPR036279">
    <property type="entry name" value="5-3_exonuclease_C_sf"/>
</dbReference>
<evidence type="ECO:0000256" key="13">
    <source>
        <dbReference type="ARBA" id="ARBA00023125"/>
    </source>
</evidence>
<dbReference type="FunFam" id="1.20.1060.10:FF:000001">
    <property type="entry name" value="DNA polymerase I"/>
    <property type="match status" value="1"/>
</dbReference>
<dbReference type="PRINTS" id="PR00868">
    <property type="entry name" value="DNAPOLI"/>
</dbReference>
<dbReference type="InterPro" id="IPR008918">
    <property type="entry name" value="HhH2"/>
</dbReference>
<dbReference type="Pfam" id="PF01367">
    <property type="entry name" value="5_3_exonuc"/>
    <property type="match status" value="1"/>
</dbReference>
<dbReference type="InterPro" id="IPR020045">
    <property type="entry name" value="DNA_polI_H3TH"/>
</dbReference>
<dbReference type="GO" id="GO:0006261">
    <property type="term" value="P:DNA-templated DNA replication"/>
    <property type="evidence" value="ECO:0007669"/>
    <property type="project" value="UniProtKB-UniRule"/>
</dbReference>
<dbReference type="SUPFAM" id="SSF88723">
    <property type="entry name" value="PIN domain-like"/>
    <property type="match status" value="1"/>
</dbReference>
<feature type="domain" description="DNA-directed DNA polymerase family A palm" evidence="20">
    <location>
        <begin position="685"/>
        <end position="892"/>
    </location>
</feature>
<accession>A0A2I3CD74</accession>
<gene>
    <name evidence="17" type="primary">polA</name>
    <name evidence="21" type="ORF">N646_2296</name>
</gene>
<evidence type="ECO:0000259" key="19">
    <source>
        <dbReference type="SMART" id="SM00475"/>
    </source>
</evidence>
<comment type="function">
    <text evidence="17">In addition to polymerase activity, this DNA polymerase exhibits 3'-5' and 5'-3' exonuclease activity.</text>
</comment>
<keyword evidence="6 17" id="KW-0548">Nucleotidyltransferase</keyword>
<dbReference type="CDD" id="cd09859">
    <property type="entry name" value="PIN_53EXO"/>
    <property type="match status" value="1"/>
</dbReference>
<keyword evidence="14 17" id="KW-0234">DNA repair</keyword>
<evidence type="ECO:0000256" key="17">
    <source>
        <dbReference type="RuleBase" id="RU004460"/>
    </source>
</evidence>
<comment type="catalytic activity">
    <reaction evidence="15 17">
        <text>DNA(n) + a 2'-deoxyribonucleoside 5'-triphosphate = DNA(n+1) + diphosphate</text>
        <dbReference type="Rhea" id="RHEA:22508"/>
        <dbReference type="Rhea" id="RHEA-COMP:17339"/>
        <dbReference type="Rhea" id="RHEA-COMP:17340"/>
        <dbReference type="ChEBI" id="CHEBI:33019"/>
        <dbReference type="ChEBI" id="CHEBI:61560"/>
        <dbReference type="ChEBI" id="CHEBI:173112"/>
        <dbReference type="EC" id="2.7.7.7"/>
    </reaction>
</comment>
<keyword evidence="9 17" id="KW-0227">DNA damage</keyword>
<dbReference type="PANTHER" id="PTHR10133:SF27">
    <property type="entry name" value="DNA POLYMERASE NU"/>
    <property type="match status" value="1"/>
</dbReference>
<dbReference type="InterPro" id="IPR020046">
    <property type="entry name" value="5-3_exonucl_a-hlix_arch_N"/>
</dbReference>
<dbReference type="SMART" id="SM00279">
    <property type="entry name" value="HhH2"/>
    <property type="match status" value="1"/>
</dbReference>
<keyword evidence="10 17" id="KW-0378">Hydrolase</keyword>
<evidence type="ECO:0000259" key="18">
    <source>
        <dbReference type="SMART" id="SM00474"/>
    </source>
</evidence>
<dbReference type="SUPFAM" id="SSF47807">
    <property type="entry name" value="5' to 3' exonuclease, C-terminal subdomain"/>
    <property type="match status" value="1"/>
</dbReference>
<keyword evidence="11 17" id="KW-0269">Exonuclease</keyword>
<evidence type="ECO:0000256" key="4">
    <source>
        <dbReference type="ARBA" id="ARBA00020311"/>
    </source>
</evidence>
<evidence type="ECO:0000256" key="10">
    <source>
        <dbReference type="ARBA" id="ARBA00022801"/>
    </source>
</evidence>
<dbReference type="InterPro" id="IPR002421">
    <property type="entry name" value="5-3_exonuclease"/>
</dbReference>
<organism evidence="21 22">
    <name type="scientific">Vibrio alginolyticus (strain ATCC 17749 / DSM 2171 / NBRC 15630 / NCIMB 1903 / NCTC 12160 / XII-53)</name>
    <dbReference type="NCBI Taxonomy" id="1219076"/>
    <lineage>
        <taxon>Bacteria</taxon>
        <taxon>Pseudomonadati</taxon>
        <taxon>Pseudomonadota</taxon>
        <taxon>Gammaproteobacteria</taxon>
        <taxon>Vibrionales</taxon>
        <taxon>Vibrionaceae</taxon>
        <taxon>Vibrio</taxon>
    </lineage>
</organism>
<dbReference type="InterPro" id="IPR029060">
    <property type="entry name" value="PIN-like_dom_sf"/>
</dbReference>
<evidence type="ECO:0000256" key="14">
    <source>
        <dbReference type="ARBA" id="ARBA00023204"/>
    </source>
</evidence>
<dbReference type="Gene3D" id="3.40.50.1010">
    <property type="entry name" value="5'-nuclease"/>
    <property type="match status" value="1"/>
</dbReference>
<evidence type="ECO:0000256" key="12">
    <source>
        <dbReference type="ARBA" id="ARBA00022932"/>
    </source>
</evidence>
<evidence type="ECO:0000256" key="7">
    <source>
        <dbReference type="ARBA" id="ARBA00022705"/>
    </source>
</evidence>
<protein>
    <recommendedName>
        <fullName evidence="4 16">DNA polymerase I</fullName>
        <ecNumber evidence="3 16">2.7.7.7</ecNumber>
    </recommendedName>
</protein>
<dbReference type="GO" id="GO:0008409">
    <property type="term" value="F:5'-3' exonuclease activity"/>
    <property type="evidence" value="ECO:0007669"/>
    <property type="project" value="UniProtKB-UniRule"/>
</dbReference>
<dbReference type="InterPro" id="IPR043502">
    <property type="entry name" value="DNA/RNA_pol_sf"/>
</dbReference>
<feature type="domain" description="3'-5' exonuclease" evidence="18">
    <location>
        <begin position="329"/>
        <end position="516"/>
    </location>
</feature>
<dbReference type="Pfam" id="PF02739">
    <property type="entry name" value="5_3_exonuc_N"/>
    <property type="match status" value="1"/>
</dbReference>
<dbReference type="Proteomes" id="UP000016714">
    <property type="component" value="Chromosome 1"/>
</dbReference>
<dbReference type="NCBIfam" id="TIGR00593">
    <property type="entry name" value="pola"/>
    <property type="match status" value="1"/>
</dbReference>
<dbReference type="SMART" id="SM00482">
    <property type="entry name" value="POLAc"/>
    <property type="match status" value="1"/>
</dbReference>
<evidence type="ECO:0000256" key="1">
    <source>
        <dbReference type="ARBA" id="ARBA00007705"/>
    </source>
</evidence>
<dbReference type="Pfam" id="PF00476">
    <property type="entry name" value="DNA_pol_A"/>
    <property type="match status" value="1"/>
</dbReference>
<dbReference type="FunFam" id="3.30.420.10:FF:000026">
    <property type="entry name" value="DNA polymerase I"/>
    <property type="match status" value="1"/>
</dbReference>
<evidence type="ECO:0000256" key="3">
    <source>
        <dbReference type="ARBA" id="ARBA00012417"/>
    </source>
</evidence>
<comment type="similarity">
    <text evidence="1 17">Belongs to the DNA polymerase type-A family.</text>
</comment>
<dbReference type="SMART" id="SM00474">
    <property type="entry name" value="35EXOc"/>
    <property type="match status" value="1"/>
</dbReference>
<dbReference type="Gene3D" id="3.30.70.370">
    <property type="match status" value="1"/>
</dbReference>
<evidence type="ECO:0000313" key="22">
    <source>
        <dbReference type="Proteomes" id="UP000016714"/>
    </source>
</evidence>
<dbReference type="PROSITE" id="PS00447">
    <property type="entry name" value="DNA_POLYMERASE_A"/>
    <property type="match status" value="1"/>
</dbReference>
<dbReference type="CDD" id="cd06139">
    <property type="entry name" value="DNA_polA_I_Ecoli_like_exo"/>
    <property type="match status" value="1"/>
</dbReference>
<evidence type="ECO:0000256" key="11">
    <source>
        <dbReference type="ARBA" id="ARBA00022839"/>
    </source>
</evidence>
<evidence type="ECO:0000256" key="2">
    <source>
        <dbReference type="ARBA" id="ARBA00011541"/>
    </source>
</evidence>
<evidence type="ECO:0000256" key="5">
    <source>
        <dbReference type="ARBA" id="ARBA00022679"/>
    </source>
</evidence>
<sequence>MASIPENPLILIDGSSYLYRAFHAYPGTMSNGEIPTNAVYGVVNMLRSMMRQFASERIAVVFDAKGKTFRDDMYAEYKANRPPMPDDLRCQIEPLHNVIRAMGLPLICVPGVEADDVIGTLAYQASQKGMPVLISTGDKDMAQLVDDNITLINTMTNVVMDREGVVEKFGIPPELIIDYLALMGDKVDNIPGVPGVGDKTATALLQGIGGLTKLYENLDDIAGLGFRGSKTMAKKLIDNKENAMLSYELATIKLDVELEETPESLLKAEPNKDELVKLYGQLTFKSWLNELLEGGSGSVEAVELAGSSQASSSQAEMETSAVTIDRSQYETILDKETFNAWLDKLQTAELFAFDTETDNLDYMLANLVGLSFAVDEGIAAYVPVAHDYLDAPEQLDRDWVLEQLKPILEDAAKAKVGQNLKYDASVLARYDIELKGIKHDTMLESYIYNSVGGKHDMDSLALRFLQHSCISFEQIAGKGKNQLTFNQIELEQASPYAAEDADVTLRLHNRLFANIEQDESLKTVYEEIEMPLVPVLSRIERTGVFIDEMKLSAQSVEITARLDELEKKAYEIAEQEFNMNSPKQLQAILFEKMGLPVVKKTPSGTPSTNEEVLQELALDYPLPKLILEYRGLAKLKSTYTDKLPKMINPSTGRVHTSYHQAVTATGRLSSTDPNLQNIPIRNEAGRRIRQAFVAPSGHKILAVDYSQIELRIMAHLSGDQALLDAFRDGKDIHAATAAEIMGVSIEDVSSEQRRRAKAVNFGLIYGMSAFGLAKQLGIPRGEAQAYMDTYFERYPGVMQYMEDTRSTAADKGYVETIFGRRLHLPEIKSRNGMRRKAAERAAINAPMQGTAADIIKKAMLLVDQWIQEEGNGRVKLLMQVHDELVFEVEESSLSEIESKVQKLMESAAELKVPLVAEAGHGDNWDQAH</sequence>
<dbReference type="FunFam" id="3.40.50.1010:FF:000001">
    <property type="entry name" value="DNA polymerase I"/>
    <property type="match status" value="1"/>
</dbReference>
<feature type="domain" description="5'-3' exonuclease" evidence="19">
    <location>
        <begin position="7"/>
        <end position="267"/>
    </location>
</feature>
<dbReference type="HOGENOM" id="CLU_004675_0_0_6"/>
<dbReference type="InterPro" id="IPR001098">
    <property type="entry name" value="DNA-dir_DNA_pol_A_palm_dom"/>
</dbReference>
<dbReference type="Gene3D" id="1.20.1060.10">
    <property type="entry name" value="Taq DNA Polymerase, Chain T, domain 4"/>
    <property type="match status" value="1"/>
</dbReference>
<dbReference type="AlphaFoldDB" id="A0A2I3CD74"/>
<evidence type="ECO:0000256" key="6">
    <source>
        <dbReference type="ARBA" id="ARBA00022695"/>
    </source>
</evidence>
<evidence type="ECO:0000256" key="9">
    <source>
        <dbReference type="ARBA" id="ARBA00022763"/>
    </source>
</evidence>
<dbReference type="PANTHER" id="PTHR10133">
    <property type="entry name" value="DNA POLYMERASE I"/>
    <property type="match status" value="1"/>
</dbReference>
<dbReference type="Gene3D" id="3.30.420.10">
    <property type="entry name" value="Ribonuclease H-like superfamily/Ribonuclease H"/>
    <property type="match status" value="1"/>
</dbReference>
<dbReference type="InterPro" id="IPR002562">
    <property type="entry name" value="3'-5'_exonuclease_dom"/>
</dbReference>
<keyword evidence="12 17" id="KW-0239">DNA-directed DNA polymerase</keyword>
<dbReference type="CDD" id="cd09898">
    <property type="entry name" value="H3TH_53EXO"/>
    <property type="match status" value="1"/>
</dbReference>
<dbReference type="SMART" id="SM00475">
    <property type="entry name" value="53EXOc"/>
    <property type="match status" value="1"/>
</dbReference>
<proteinExistence type="inferred from homology"/>
<evidence type="ECO:0000313" key="21">
    <source>
        <dbReference type="EMBL" id="AGV18108.1"/>
    </source>
</evidence>
<dbReference type="InterPro" id="IPR002298">
    <property type="entry name" value="DNA_polymerase_A"/>
</dbReference>
<dbReference type="InterPro" id="IPR036397">
    <property type="entry name" value="RNaseH_sf"/>
</dbReference>
<keyword evidence="8" id="KW-0540">Nuclease</keyword>
<dbReference type="Gene3D" id="1.10.150.20">
    <property type="entry name" value="5' to 3' exonuclease, C-terminal subdomain"/>
    <property type="match status" value="2"/>
</dbReference>
<dbReference type="GO" id="GO:0003677">
    <property type="term" value="F:DNA binding"/>
    <property type="evidence" value="ECO:0007669"/>
    <property type="project" value="UniProtKB-UniRule"/>
</dbReference>
<dbReference type="GO" id="GO:0003887">
    <property type="term" value="F:DNA-directed DNA polymerase activity"/>
    <property type="evidence" value="ECO:0007669"/>
    <property type="project" value="UniProtKB-UniRule"/>
</dbReference>
<dbReference type="Pfam" id="PF01612">
    <property type="entry name" value="DNA_pol_A_exo1"/>
    <property type="match status" value="1"/>
</dbReference>
<dbReference type="NCBIfam" id="NF004397">
    <property type="entry name" value="PRK05755.1"/>
    <property type="match status" value="1"/>
</dbReference>
<dbReference type="InterPro" id="IPR018320">
    <property type="entry name" value="DNA_polymerase_1"/>
</dbReference>
<dbReference type="EC" id="2.7.7.7" evidence="3 16"/>
<evidence type="ECO:0000256" key="16">
    <source>
        <dbReference type="NCBIfam" id="TIGR00593"/>
    </source>
</evidence>
<comment type="subunit">
    <text evidence="2">Single-chain monomer with multiple functions.</text>
</comment>
<dbReference type="InterPro" id="IPR012337">
    <property type="entry name" value="RNaseH-like_sf"/>
</dbReference>
<keyword evidence="13 17" id="KW-0238">DNA-binding</keyword>
<keyword evidence="7 17" id="KW-0235">DNA replication</keyword>
<dbReference type="SUPFAM" id="SSF53098">
    <property type="entry name" value="Ribonuclease H-like"/>
    <property type="match status" value="1"/>
</dbReference>
<dbReference type="KEGG" id="vag:N646_2296"/>
<reference evidence="21 22" key="1">
    <citation type="journal article" date="2015" name="Genome Announc.">
        <title>Complete genome sequence of Vibrio alginolyticus ATCC 17749.</title>
        <authorList>
            <person name="Liu X.F."/>
            <person name="Cao Y."/>
            <person name="Zhang H.L."/>
            <person name="Chen Y.J."/>
            <person name="Hu C.J."/>
        </authorList>
    </citation>
    <scope>NUCLEOTIDE SEQUENCE [LARGE SCALE GENOMIC DNA]</scope>
    <source>
        <strain evidence="22">ATCC 17749 / DSM 2171 / NBRC 15630 / NCIMB 1903 / NCTC 12160 / XII-53</strain>
    </source>
</reference>
<keyword evidence="5 17" id="KW-0808">Transferase</keyword>
<dbReference type="GO" id="GO:0008408">
    <property type="term" value="F:3'-5' exonuclease activity"/>
    <property type="evidence" value="ECO:0007669"/>
    <property type="project" value="UniProtKB-UniRule"/>
</dbReference>
<dbReference type="SUPFAM" id="SSF56672">
    <property type="entry name" value="DNA/RNA polymerases"/>
    <property type="match status" value="1"/>
</dbReference>
<dbReference type="GO" id="GO:0006302">
    <property type="term" value="P:double-strand break repair"/>
    <property type="evidence" value="ECO:0007669"/>
    <property type="project" value="TreeGrafter"/>
</dbReference>
<dbReference type="CDD" id="cd08637">
    <property type="entry name" value="DNA_pol_A_pol_I_C"/>
    <property type="match status" value="1"/>
</dbReference>
<evidence type="ECO:0000256" key="15">
    <source>
        <dbReference type="ARBA" id="ARBA00049244"/>
    </source>
</evidence>